<reference evidence="10 11" key="1">
    <citation type="submission" date="2021-04" db="EMBL/GenBank/DDBJ databases">
        <title>Pseudomonas boanensis sp. nov., a bacterium isolated from river water used for household purposes in Boane District, Mozambique.</title>
        <authorList>
            <person name="Nicklasson M."/>
            <person name="Martin-Rodriguez A.J."/>
            <person name="Thorell K."/>
            <person name="Neves L."/>
            <person name="Mussagy A."/>
            <person name="Rydberg H.A."/>
            <person name="Hernroth B."/>
            <person name="Svensson-Stadler L."/>
            <person name="Sjoling A."/>
        </authorList>
    </citation>
    <scope>NUCLEOTIDE SEQUENCE [LARGE SCALE GENOMIC DNA]</scope>
    <source>
        <strain evidence="10 11">DB1</strain>
    </source>
</reference>
<evidence type="ECO:0000256" key="8">
    <source>
        <dbReference type="SAM" id="Phobius"/>
    </source>
</evidence>
<evidence type="ECO:0000256" key="2">
    <source>
        <dbReference type="ARBA" id="ARBA00004141"/>
    </source>
</evidence>
<protein>
    <recommendedName>
        <fullName evidence="4">Methylamine utilization protein MauE</fullName>
    </recommendedName>
</protein>
<comment type="subcellular location">
    <subcellularLocation>
        <location evidence="2">Membrane</location>
        <topology evidence="2">Multi-pass membrane protein</topology>
    </subcellularLocation>
</comment>
<evidence type="ECO:0000259" key="9">
    <source>
        <dbReference type="Pfam" id="PF07291"/>
    </source>
</evidence>
<name>A0ABS5XG69_9GAMM</name>
<feature type="domain" description="Methylamine utilisation protein MauE" evidence="9">
    <location>
        <begin position="15"/>
        <end position="142"/>
    </location>
</feature>
<feature type="transmembrane region" description="Helical" evidence="8">
    <location>
        <begin position="80"/>
        <end position="103"/>
    </location>
</feature>
<dbReference type="RefSeq" id="WP_215373953.1">
    <property type="nucleotide sequence ID" value="NZ_JAGTIS010000005.1"/>
</dbReference>
<comment type="caution">
    <text evidence="10">The sequence shown here is derived from an EMBL/GenBank/DDBJ whole genome shotgun (WGS) entry which is preliminary data.</text>
</comment>
<gene>
    <name evidence="10" type="ORF">J7302_11255</name>
</gene>
<keyword evidence="7 8" id="KW-0472">Membrane</keyword>
<sequence>MVIAAFLQDPLVHFASAGGLALLLGSAGLHKVRDGQGFAQVLMGYGAAFGGQLTGLTGLLKVLVPALELLAAAGVVASVWWPLAALPAVSLLALYAGVLALAARRGAAIEDCGCHWGGRPQAPSAALAVRNLVLLLPTLNLLLPTQSRPLVWFDAISLAGALFGGLALYLLANLLVANRTSLHELNEP</sequence>
<comment type="function">
    <text evidence="1">May be specifically involved in the processing, transport, and/or maturation of the MADH beta-subunit.</text>
</comment>
<dbReference type="InterPro" id="IPR009908">
    <property type="entry name" value="Methylamine_util_MauE"/>
</dbReference>
<accession>A0ABS5XG69</accession>
<organism evidence="10 11">
    <name type="scientific">Metapseudomonas boanensis</name>
    <dbReference type="NCBI Taxonomy" id="2822138"/>
    <lineage>
        <taxon>Bacteria</taxon>
        <taxon>Pseudomonadati</taxon>
        <taxon>Pseudomonadota</taxon>
        <taxon>Gammaproteobacteria</taxon>
        <taxon>Pseudomonadales</taxon>
        <taxon>Pseudomonadaceae</taxon>
        <taxon>Metapseudomonas</taxon>
    </lineage>
</organism>
<comment type="pathway">
    <text evidence="3">One-carbon metabolism; methylamine degradation.</text>
</comment>
<evidence type="ECO:0000256" key="1">
    <source>
        <dbReference type="ARBA" id="ARBA00003475"/>
    </source>
</evidence>
<evidence type="ECO:0000313" key="10">
    <source>
        <dbReference type="EMBL" id="MBT8766693.1"/>
    </source>
</evidence>
<feature type="transmembrane region" description="Helical" evidence="8">
    <location>
        <begin position="12"/>
        <end position="29"/>
    </location>
</feature>
<evidence type="ECO:0000256" key="6">
    <source>
        <dbReference type="ARBA" id="ARBA00022989"/>
    </source>
</evidence>
<keyword evidence="5 8" id="KW-0812">Transmembrane</keyword>
<evidence type="ECO:0000256" key="3">
    <source>
        <dbReference type="ARBA" id="ARBA00004856"/>
    </source>
</evidence>
<feature type="transmembrane region" description="Helical" evidence="8">
    <location>
        <begin position="41"/>
        <end position="60"/>
    </location>
</feature>
<proteinExistence type="predicted"/>
<evidence type="ECO:0000256" key="5">
    <source>
        <dbReference type="ARBA" id="ARBA00022692"/>
    </source>
</evidence>
<evidence type="ECO:0000256" key="7">
    <source>
        <dbReference type="ARBA" id="ARBA00023136"/>
    </source>
</evidence>
<keyword evidence="6 8" id="KW-1133">Transmembrane helix</keyword>
<dbReference type="Pfam" id="PF07291">
    <property type="entry name" value="MauE"/>
    <property type="match status" value="1"/>
</dbReference>
<evidence type="ECO:0000256" key="4">
    <source>
        <dbReference type="ARBA" id="ARBA00019078"/>
    </source>
</evidence>
<keyword evidence="11" id="KW-1185">Reference proteome</keyword>
<dbReference type="EMBL" id="JAGTIS010000005">
    <property type="protein sequence ID" value="MBT8766693.1"/>
    <property type="molecule type" value="Genomic_DNA"/>
</dbReference>
<feature type="transmembrane region" description="Helical" evidence="8">
    <location>
        <begin position="155"/>
        <end position="176"/>
    </location>
</feature>
<evidence type="ECO:0000313" key="11">
    <source>
        <dbReference type="Proteomes" id="UP001519667"/>
    </source>
</evidence>
<dbReference type="Proteomes" id="UP001519667">
    <property type="component" value="Unassembled WGS sequence"/>
</dbReference>